<accession>A0A328TGZ9</accession>
<dbReference type="EMBL" id="LJAM02000815">
    <property type="protein sequence ID" value="RAP68512.1"/>
    <property type="molecule type" value="Genomic_DNA"/>
</dbReference>
<comment type="caution">
    <text evidence="1">The sequence shown here is derived from an EMBL/GenBank/DDBJ whole genome shotgun (WGS) entry which is preliminary data.</text>
</comment>
<proteinExistence type="predicted"/>
<dbReference type="Proteomes" id="UP000244334">
    <property type="component" value="Unassembled WGS sequence"/>
</dbReference>
<organism evidence="1 2">
    <name type="scientific">Candidatus Erwinia dacicola</name>
    <dbReference type="NCBI Taxonomy" id="252393"/>
    <lineage>
        <taxon>Bacteria</taxon>
        <taxon>Pseudomonadati</taxon>
        <taxon>Pseudomonadota</taxon>
        <taxon>Gammaproteobacteria</taxon>
        <taxon>Enterobacterales</taxon>
        <taxon>Erwiniaceae</taxon>
        <taxon>Erwinia</taxon>
    </lineage>
</organism>
<evidence type="ECO:0000313" key="2">
    <source>
        <dbReference type="Proteomes" id="UP000244334"/>
    </source>
</evidence>
<gene>
    <name evidence="1" type="ORF">ACZ87_03836</name>
</gene>
<keyword evidence="2" id="KW-1185">Reference proteome</keyword>
<protein>
    <submittedName>
        <fullName evidence="1">Uncharacterized protein</fullName>
    </submittedName>
</protein>
<sequence length="56" mass="6655">MKKLMFGLVGWLGVCKMTLEFLNELISFVEKVYSYLHVALYYFMIWKKFPNGNLEA</sequence>
<name>A0A328TGZ9_9GAMM</name>
<evidence type="ECO:0000313" key="1">
    <source>
        <dbReference type="EMBL" id="RAP68512.1"/>
    </source>
</evidence>
<reference evidence="1" key="1">
    <citation type="submission" date="2018-04" db="EMBL/GenBank/DDBJ databases">
        <title>Genomes of the Obligate Erwinia dacicola and Facultative Enterobacter sp. OLF Endosymbionts of the Olive Fruit fly, Bactrocera oleae.</title>
        <authorList>
            <person name="Estes A.M."/>
            <person name="Hearn D.J."/>
            <person name="Agarwal S."/>
            <person name="Pierson E.A."/>
            <person name="Dunning-Hotopp J.C."/>
        </authorList>
    </citation>
    <scope>NUCLEOTIDE SEQUENCE [LARGE SCALE GENOMIC DNA]</scope>
    <source>
        <strain evidence="1">Oroville</strain>
    </source>
</reference>
<dbReference type="AlphaFoldDB" id="A0A328TGZ9"/>